<dbReference type="Proteomes" id="UP000095042">
    <property type="component" value="Unassembled WGS sequence"/>
</dbReference>
<evidence type="ECO:0008006" key="3">
    <source>
        <dbReference type="Google" id="ProtNLM"/>
    </source>
</evidence>
<keyword evidence="2" id="KW-1185">Reference proteome</keyword>
<name>A0A1E3VPL3_9HYPH</name>
<protein>
    <recommendedName>
        <fullName evidence="3">DUF1045 domain-containing protein</fullName>
    </recommendedName>
</protein>
<dbReference type="OrthoDB" id="4954742at2"/>
<dbReference type="Pfam" id="PF06299">
    <property type="entry name" value="DUF1045"/>
    <property type="match status" value="1"/>
</dbReference>
<proteinExistence type="predicted"/>
<dbReference type="InterPro" id="IPR009389">
    <property type="entry name" value="DUF1045"/>
</dbReference>
<dbReference type="AlphaFoldDB" id="A0A1E3VPL3"/>
<dbReference type="RefSeq" id="WP_069625163.1">
    <property type="nucleotide sequence ID" value="NZ_LPWD01000464.1"/>
</dbReference>
<comment type="caution">
    <text evidence="1">The sequence shown here is derived from an EMBL/GenBank/DDBJ whole genome shotgun (WGS) entry which is preliminary data.</text>
</comment>
<sequence length="247" mass="26836">MLNCAQVDTQPQNGLASSASNFARYAIYYTPQPGSPLAAFGRSWFGRANDGATLQAFSTAGFTDSGVAKVSALPGRYTGLHALFLAPFALREDAALDDVRTRLINFAAHRKAVETGPLTLARAGRYLVLRPVDPKPALDWLAAQCVNAFETFAAEPDEIGEEHRHLSPYQRLLLRSFGHPQVMSEYRFSIALTGPLDTAHLERVSQALWPVLEDICAEGVAVDGLSLFADTSGRTPMRLIGRYKLAG</sequence>
<organism evidence="1 2">
    <name type="scientific">Methyloceanibacter marginalis</name>
    <dbReference type="NCBI Taxonomy" id="1774971"/>
    <lineage>
        <taxon>Bacteria</taxon>
        <taxon>Pseudomonadati</taxon>
        <taxon>Pseudomonadota</taxon>
        <taxon>Alphaproteobacteria</taxon>
        <taxon>Hyphomicrobiales</taxon>
        <taxon>Hyphomicrobiaceae</taxon>
        <taxon>Methyloceanibacter</taxon>
    </lineage>
</organism>
<gene>
    <name evidence="1" type="ORF">AUC71_04885</name>
</gene>
<dbReference type="EMBL" id="LPWD01000464">
    <property type="protein sequence ID" value="ODR95470.1"/>
    <property type="molecule type" value="Genomic_DNA"/>
</dbReference>
<evidence type="ECO:0000313" key="1">
    <source>
        <dbReference type="EMBL" id="ODR95470.1"/>
    </source>
</evidence>
<evidence type="ECO:0000313" key="2">
    <source>
        <dbReference type="Proteomes" id="UP000095042"/>
    </source>
</evidence>
<reference evidence="1 2" key="1">
    <citation type="journal article" date="2016" name="Environ. Microbiol.">
        <title>New Methyloceanibacter diversity from North Sea sediments includes methanotroph containing solely the soluble methane monooxygenase.</title>
        <authorList>
            <person name="Vekeman B."/>
            <person name="Kerckhof F.M."/>
            <person name="Cremers G."/>
            <person name="de Vos P."/>
            <person name="Vandamme P."/>
            <person name="Boon N."/>
            <person name="Op den Camp H.J."/>
            <person name="Heylen K."/>
        </authorList>
    </citation>
    <scope>NUCLEOTIDE SEQUENCE [LARGE SCALE GENOMIC DNA]</scope>
    <source>
        <strain evidence="1 2">R-67177</strain>
    </source>
</reference>
<accession>A0A1E3VPL3</accession>